<protein>
    <submittedName>
        <fullName evidence="1">Reverse transcriptase domain-containing protein</fullName>
    </submittedName>
</protein>
<dbReference type="AlphaFoldDB" id="A0A6L2J3K6"/>
<name>A0A6L2J3K6_TANCI</name>
<sequence>MTKNLNMLSQILNALAEAIKTENVKNKNLRDMNKEVKDVQLTGPEIVHETTEKIVQIKSIIQAARDRQKSYTDVRYKTLEFQVGDKVMLNVSPWKEVIRFGKQ</sequence>
<gene>
    <name evidence="1" type="ORF">Tci_003055</name>
</gene>
<keyword evidence="1" id="KW-0695">RNA-directed DNA polymerase</keyword>
<comment type="caution">
    <text evidence="1">The sequence shown here is derived from an EMBL/GenBank/DDBJ whole genome shotgun (WGS) entry which is preliminary data.</text>
</comment>
<reference evidence="1" key="1">
    <citation type="journal article" date="2019" name="Sci. Rep.">
        <title>Draft genome of Tanacetum cinerariifolium, the natural source of mosquito coil.</title>
        <authorList>
            <person name="Yamashiro T."/>
            <person name="Shiraishi A."/>
            <person name="Satake H."/>
            <person name="Nakayama K."/>
        </authorList>
    </citation>
    <scope>NUCLEOTIDE SEQUENCE</scope>
</reference>
<evidence type="ECO:0000313" key="1">
    <source>
        <dbReference type="EMBL" id="GEU31077.1"/>
    </source>
</evidence>
<dbReference type="EMBL" id="BKCJ010000215">
    <property type="protein sequence ID" value="GEU31077.1"/>
    <property type="molecule type" value="Genomic_DNA"/>
</dbReference>
<keyword evidence="1" id="KW-0548">Nucleotidyltransferase</keyword>
<accession>A0A6L2J3K6</accession>
<organism evidence="1">
    <name type="scientific">Tanacetum cinerariifolium</name>
    <name type="common">Dalmatian daisy</name>
    <name type="synonym">Chrysanthemum cinerariifolium</name>
    <dbReference type="NCBI Taxonomy" id="118510"/>
    <lineage>
        <taxon>Eukaryota</taxon>
        <taxon>Viridiplantae</taxon>
        <taxon>Streptophyta</taxon>
        <taxon>Embryophyta</taxon>
        <taxon>Tracheophyta</taxon>
        <taxon>Spermatophyta</taxon>
        <taxon>Magnoliopsida</taxon>
        <taxon>eudicotyledons</taxon>
        <taxon>Gunneridae</taxon>
        <taxon>Pentapetalae</taxon>
        <taxon>asterids</taxon>
        <taxon>campanulids</taxon>
        <taxon>Asterales</taxon>
        <taxon>Asteraceae</taxon>
        <taxon>Asteroideae</taxon>
        <taxon>Anthemideae</taxon>
        <taxon>Anthemidinae</taxon>
        <taxon>Tanacetum</taxon>
    </lineage>
</organism>
<keyword evidence="1" id="KW-0808">Transferase</keyword>
<dbReference type="GO" id="GO:0003964">
    <property type="term" value="F:RNA-directed DNA polymerase activity"/>
    <property type="evidence" value="ECO:0007669"/>
    <property type="project" value="UniProtKB-KW"/>
</dbReference>
<proteinExistence type="predicted"/>